<dbReference type="Proteomes" id="UP000237105">
    <property type="component" value="Unassembled WGS sequence"/>
</dbReference>
<evidence type="ECO:0000313" key="1">
    <source>
        <dbReference type="EMBL" id="PON43994.1"/>
    </source>
</evidence>
<dbReference type="EMBL" id="JXTB01000359">
    <property type="protein sequence ID" value="PON43994.1"/>
    <property type="molecule type" value="Genomic_DNA"/>
</dbReference>
<comment type="caution">
    <text evidence="1">The sequence shown here is derived from an EMBL/GenBank/DDBJ whole genome shotgun (WGS) entry which is preliminary data.</text>
</comment>
<name>A0A2P5B5D5_PARAD</name>
<proteinExistence type="predicted"/>
<sequence length="70" mass="7989">MAGTDRTSHPTIDDEHGVKALWAALTDLEFRLDAKFDNLSHEIRQRCPQLGDPKDEIYLVLHFQDLTALV</sequence>
<evidence type="ECO:0000313" key="2">
    <source>
        <dbReference type="Proteomes" id="UP000237105"/>
    </source>
</evidence>
<dbReference type="AlphaFoldDB" id="A0A2P5B5D5"/>
<protein>
    <submittedName>
        <fullName evidence="1">Uncharacterized protein</fullName>
    </submittedName>
</protein>
<organism evidence="1 2">
    <name type="scientific">Parasponia andersonii</name>
    <name type="common">Sponia andersonii</name>
    <dbReference type="NCBI Taxonomy" id="3476"/>
    <lineage>
        <taxon>Eukaryota</taxon>
        <taxon>Viridiplantae</taxon>
        <taxon>Streptophyta</taxon>
        <taxon>Embryophyta</taxon>
        <taxon>Tracheophyta</taxon>
        <taxon>Spermatophyta</taxon>
        <taxon>Magnoliopsida</taxon>
        <taxon>eudicotyledons</taxon>
        <taxon>Gunneridae</taxon>
        <taxon>Pentapetalae</taxon>
        <taxon>rosids</taxon>
        <taxon>fabids</taxon>
        <taxon>Rosales</taxon>
        <taxon>Cannabaceae</taxon>
        <taxon>Parasponia</taxon>
    </lineage>
</organism>
<keyword evidence="2" id="KW-1185">Reference proteome</keyword>
<reference evidence="2" key="1">
    <citation type="submission" date="2016-06" db="EMBL/GenBank/DDBJ databases">
        <title>Parallel loss of symbiosis genes in relatives of nitrogen-fixing non-legume Parasponia.</title>
        <authorList>
            <person name="Van Velzen R."/>
            <person name="Holmer R."/>
            <person name="Bu F."/>
            <person name="Rutten L."/>
            <person name="Van Zeijl A."/>
            <person name="Liu W."/>
            <person name="Santuari L."/>
            <person name="Cao Q."/>
            <person name="Sharma T."/>
            <person name="Shen D."/>
            <person name="Roswanjaya Y."/>
            <person name="Wardhani T."/>
            <person name="Kalhor M.S."/>
            <person name="Jansen J."/>
            <person name="Van den Hoogen J."/>
            <person name="Gungor B."/>
            <person name="Hartog M."/>
            <person name="Hontelez J."/>
            <person name="Verver J."/>
            <person name="Yang W.-C."/>
            <person name="Schijlen E."/>
            <person name="Repin R."/>
            <person name="Schilthuizen M."/>
            <person name="Schranz E."/>
            <person name="Heidstra R."/>
            <person name="Miyata K."/>
            <person name="Fedorova E."/>
            <person name="Kohlen W."/>
            <person name="Bisseling T."/>
            <person name="Smit S."/>
            <person name="Geurts R."/>
        </authorList>
    </citation>
    <scope>NUCLEOTIDE SEQUENCE [LARGE SCALE GENOMIC DNA]</scope>
    <source>
        <strain evidence="2">cv. WU1-14</strain>
    </source>
</reference>
<gene>
    <name evidence="1" type="ORF">PanWU01x14_269300</name>
</gene>
<accession>A0A2P5B5D5</accession>